<evidence type="ECO:0000256" key="7">
    <source>
        <dbReference type="ARBA" id="ARBA00023136"/>
    </source>
</evidence>
<keyword evidence="10" id="KW-1185">Reference proteome</keyword>
<accession>A0AAE1HL72</accession>
<comment type="subcellular location">
    <subcellularLocation>
        <location evidence="1">Endoplasmic reticulum membrane</location>
        <topology evidence="1">Single-pass membrane protein</topology>
    </subcellularLocation>
</comment>
<name>A0AAE1HL72_9NEOP</name>
<dbReference type="EMBL" id="JAHWGI010001142">
    <property type="protein sequence ID" value="KAK3923198.1"/>
    <property type="molecule type" value="Genomic_DNA"/>
</dbReference>
<keyword evidence="6 8" id="KW-1133">Transmembrane helix</keyword>
<dbReference type="PANTHER" id="PTHR12154">
    <property type="entry name" value="GLYCOSYL TRANSFERASE-RELATED"/>
    <property type="match status" value="1"/>
</dbReference>
<evidence type="ECO:0000256" key="1">
    <source>
        <dbReference type="ARBA" id="ARBA00004389"/>
    </source>
</evidence>
<dbReference type="Pfam" id="PF08660">
    <property type="entry name" value="Alg14"/>
    <property type="match status" value="1"/>
</dbReference>
<keyword evidence="7 8" id="KW-0472">Membrane</keyword>
<dbReference type="Gene3D" id="3.40.50.2000">
    <property type="entry name" value="Glycogen Phosphorylase B"/>
    <property type="match status" value="1"/>
</dbReference>
<keyword evidence="9" id="KW-0808">Transferase</keyword>
<dbReference type="AlphaFoldDB" id="A0AAE1HL72"/>
<keyword evidence="5" id="KW-0256">Endoplasmic reticulum</keyword>
<dbReference type="InterPro" id="IPR013969">
    <property type="entry name" value="Oligosacch_biosynth_Alg14"/>
</dbReference>
<comment type="caution">
    <text evidence="9">The sequence shown here is derived from an EMBL/GenBank/DDBJ whole genome shotgun (WGS) entry which is preliminary data.</text>
</comment>
<evidence type="ECO:0000313" key="9">
    <source>
        <dbReference type="EMBL" id="KAK3923198.1"/>
    </source>
</evidence>
<evidence type="ECO:0000256" key="6">
    <source>
        <dbReference type="ARBA" id="ARBA00022989"/>
    </source>
</evidence>
<evidence type="ECO:0000256" key="5">
    <source>
        <dbReference type="ARBA" id="ARBA00022824"/>
    </source>
</evidence>
<reference evidence="9" key="2">
    <citation type="journal article" date="2023" name="BMC Genomics">
        <title>Pest status, molecular evolution, and epigenetic factors derived from the genome assembly of Frankliniella fusca, a thysanopteran phytovirus vector.</title>
        <authorList>
            <person name="Catto M.A."/>
            <person name="Labadie P.E."/>
            <person name="Jacobson A.L."/>
            <person name="Kennedy G.G."/>
            <person name="Srinivasan R."/>
            <person name="Hunt B.G."/>
        </authorList>
    </citation>
    <scope>NUCLEOTIDE SEQUENCE</scope>
    <source>
        <strain evidence="9">PL_HMW_Pooled</strain>
    </source>
</reference>
<evidence type="ECO:0000256" key="8">
    <source>
        <dbReference type="SAM" id="Phobius"/>
    </source>
</evidence>
<dbReference type="GO" id="GO:0043541">
    <property type="term" value="C:UDP-N-acetylglucosamine transferase complex"/>
    <property type="evidence" value="ECO:0007669"/>
    <property type="project" value="TreeGrafter"/>
</dbReference>
<evidence type="ECO:0000256" key="3">
    <source>
        <dbReference type="ARBA" id="ARBA00017467"/>
    </source>
</evidence>
<gene>
    <name evidence="9" type="ORF">KUF71_000280</name>
</gene>
<dbReference type="GO" id="GO:0004577">
    <property type="term" value="F:N-acetylglucosaminyldiphosphodolichol N-acetylglucosaminyltransferase activity"/>
    <property type="evidence" value="ECO:0007669"/>
    <property type="project" value="TreeGrafter"/>
</dbReference>
<evidence type="ECO:0000256" key="4">
    <source>
        <dbReference type="ARBA" id="ARBA00022692"/>
    </source>
</evidence>
<keyword evidence="4 8" id="KW-0812">Transmembrane</keyword>
<sequence>MELMEDLNGSSFYCATFKNLCERVLNLLTGEDDLWDMFITSVHLLCVSICFFFCRFIYLVLKTSNNVVKILPKQPKDKAISTMIVIGSGGHTTEMLRLVKVMTPSLYCPRTYVMASSDTTSEFKVHVLEEHLATKANRKYRKYSIFKIPRSRHVGQSFFTSTFSTLYSFLRCVPMMLYHRPELVLCNGPGTCVPICILAFLLRTLFLSNTIIIFIESVCRVESLSMTGKILYYFADVFLVQWPDLEQKYSRVAYVGRV</sequence>
<organism evidence="9 10">
    <name type="scientific">Frankliniella fusca</name>
    <dbReference type="NCBI Taxonomy" id="407009"/>
    <lineage>
        <taxon>Eukaryota</taxon>
        <taxon>Metazoa</taxon>
        <taxon>Ecdysozoa</taxon>
        <taxon>Arthropoda</taxon>
        <taxon>Hexapoda</taxon>
        <taxon>Insecta</taxon>
        <taxon>Pterygota</taxon>
        <taxon>Neoptera</taxon>
        <taxon>Paraneoptera</taxon>
        <taxon>Thysanoptera</taxon>
        <taxon>Terebrantia</taxon>
        <taxon>Thripoidea</taxon>
        <taxon>Thripidae</taxon>
        <taxon>Frankliniella</taxon>
    </lineage>
</organism>
<dbReference type="Proteomes" id="UP001219518">
    <property type="component" value="Unassembled WGS sequence"/>
</dbReference>
<evidence type="ECO:0000313" key="10">
    <source>
        <dbReference type="Proteomes" id="UP001219518"/>
    </source>
</evidence>
<dbReference type="PANTHER" id="PTHR12154:SF4">
    <property type="entry name" value="UDP-N-ACETYLGLUCOSAMINE TRANSFERASE SUBUNIT ALG14 HOMOLOG"/>
    <property type="match status" value="1"/>
</dbReference>
<dbReference type="GO" id="GO:0006488">
    <property type="term" value="P:dolichol-linked oligosaccharide biosynthetic process"/>
    <property type="evidence" value="ECO:0007669"/>
    <property type="project" value="InterPro"/>
</dbReference>
<proteinExistence type="inferred from homology"/>
<protein>
    <recommendedName>
        <fullName evidence="3">UDP-N-acetylglucosamine transferase subunit ALG14</fullName>
    </recommendedName>
</protein>
<reference evidence="9" key="1">
    <citation type="submission" date="2021-07" db="EMBL/GenBank/DDBJ databases">
        <authorList>
            <person name="Catto M.A."/>
            <person name="Jacobson A."/>
            <person name="Kennedy G."/>
            <person name="Labadie P."/>
            <person name="Hunt B.G."/>
            <person name="Srinivasan R."/>
        </authorList>
    </citation>
    <scope>NUCLEOTIDE SEQUENCE</scope>
    <source>
        <strain evidence="9">PL_HMW_Pooled</strain>
        <tissue evidence="9">Head</tissue>
    </source>
</reference>
<comment type="similarity">
    <text evidence="2">Belongs to the ALG14 family.</text>
</comment>
<feature type="transmembrane region" description="Helical" evidence="8">
    <location>
        <begin position="37"/>
        <end position="61"/>
    </location>
</feature>
<evidence type="ECO:0000256" key="2">
    <source>
        <dbReference type="ARBA" id="ARBA00009731"/>
    </source>
</evidence>